<feature type="region of interest" description="Disordered" evidence="1">
    <location>
        <begin position="1"/>
        <end position="39"/>
    </location>
</feature>
<evidence type="ECO:0000313" key="3">
    <source>
        <dbReference type="EMBL" id="ACO63511.1"/>
    </source>
</evidence>
<feature type="compositionally biased region" description="Low complexity" evidence="1">
    <location>
        <begin position="12"/>
        <end position="23"/>
    </location>
</feature>
<keyword evidence="4" id="KW-1185">Reference proteome</keyword>
<evidence type="ECO:0000256" key="1">
    <source>
        <dbReference type="SAM" id="MobiDB-lite"/>
    </source>
</evidence>
<feature type="compositionally biased region" description="Basic and acidic residues" evidence="1">
    <location>
        <begin position="27"/>
        <end position="37"/>
    </location>
</feature>
<feature type="region of interest" description="Disordered" evidence="1">
    <location>
        <begin position="462"/>
        <end position="556"/>
    </location>
</feature>
<name>C1E6Y1_MICCC</name>
<gene>
    <name evidence="3" type="ORF">MICPUN_50371</name>
</gene>
<dbReference type="Proteomes" id="UP000002009">
    <property type="component" value="Chromosome 5"/>
</dbReference>
<keyword evidence="2" id="KW-0812">Transmembrane</keyword>
<keyword evidence="2" id="KW-1133">Transmembrane helix</keyword>
<proteinExistence type="predicted"/>
<feature type="compositionally biased region" description="Basic residues" evidence="1">
    <location>
        <begin position="525"/>
        <end position="536"/>
    </location>
</feature>
<dbReference type="GeneID" id="8243540"/>
<protein>
    <recommendedName>
        <fullName evidence="5">Transmembrane protein</fullName>
    </recommendedName>
</protein>
<feature type="compositionally biased region" description="Acidic residues" evidence="1">
    <location>
        <begin position="203"/>
        <end position="214"/>
    </location>
</feature>
<organism evidence="3 4">
    <name type="scientific">Micromonas commoda (strain RCC299 / NOUM17 / CCMP2709)</name>
    <name type="common">Picoplanktonic green alga</name>
    <dbReference type="NCBI Taxonomy" id="296587"/>
    <lineage>
        <taxon>Eukaryota</taxon>
        <taxon>Viridiplantae</taxon>
        <taxon>Chlorophyta</taxon>
        <taxon>Mamiellophyceae</taxon>
        <taxon>Mamiellales</taxon>
        <taxon>Mamiellaceae</taxon>
        <taxon>Micromonas</taxon>
    </lineage>
</organism>
<sequence length="556" mass="60709">MSSEDVPPPAPDSGAGDAGAPAGEILEEAHGQTHHEPATVTFADDDMTERRRALEVQSESNLADAAMDALFVKQRQSEGGLRSWKAMRSRAVRRQLLQMSRATSSRLTNVRKMQTPSVNAVMPHMIAPDDIDPGLGVEPPPTSRDPSTDALAAGAPPGQSLGPNGASPDTQLPRPLESLDSTASLRPSLRPSREPSERKVENVELEPETAAEEIDEKEDKLAAWLQCSGLHTVGKWVLNYRKHPSCWAALLMLHGVPEVSGRLRAKVENYAIYSALFLSCTIAAVMDPPPAMDCERREFEGDYERYRCEVAKRVAAYALIASIAMHFLAIILAMAFVNALNECARESDVFRVFARGQGFLATYKCQKAFRIGSACTMVAVGAVSLEMIGWDAVAFELLLAAYVVRTFTHTSHLLFSNGSLVNYWRTELGGKPDEDDPYDIQPAVEVFKERLKYSHGVLGDPLESAKTSMAGSQTSDGRSDGSGKGSRGILGRLRSSNKTPRLRMDGKSAEESDSGEEEAIDRLRKNLKREKKKEKKKSGYVDHHGNHHGSKAAAIL</sequence>
<dbReference type="EMBL" id="CP001326">
    <property type="protein sequence ID" value="ACO63511.1"/>
    <property type="molecule type" value="Genomic_DNA"/>
</dbReference>
<evidence type="ECO:0000313" key="4">
    <source>
        <dbReference type="Proteomes" id="UP000002009"/>
    </source>
</evidence>
<dbReference type="RefSeq" id="XP_002502253.1">
    <property type="nucleotide sequence ID" value="XM_002502207.1"/>
</dbReference>
<feature type="transmembrane region" description="Helical" evidence="2">
    <location>
        <begin position="314"/>
        <end position="337"/>
    </location>
</feature>
<dbReference type="AlphaFoldDB" id="C1E6Y1"/>
<keyword evidence="2" id="KW-0472">Membrane</keyword>
<evidence type="ECO:0008006" key="5">
    <source>
        <dbReference type="Google" id="ProtNLM"/>
    </source>
</evidence>
<evidence type="ECO:0000256" key="2">
    <source>
        <dbReference type="SAM" id="Phobius"/>
    </source>
</evidence>
<feature type="compositionally biased region" description="Polar residues" evidence="1">
    <location>
        <begin position="465"/>
        <end position="474"/>
    </location>
</feature>
<dbReference type="OrthoDB" id="198338at2759"/>
<reference evidence="3 4" key="1">
    <citation type="journal article" date="2009" name="Science">
        <title>Green evolution and dynamic adaptations revealed by genomes of the marine picoeukaryotes Micromonas.</title>
        <authorList>
            <person name="Worden A.Z."/>
            <person name="Lee J.H."/>
            <person name="Mock T."/>
            <person name="Rouze P."/>
            <person name="Simmons M.P."/>
            <person name="Aerts A.L."/>
            <person name="Allen A.E."/>
            <person name="Cuvelier M.L."/>
            <person name="Derelle E."/>
            <person name="Everett M.V."/>
            <person name="Foulon E."/>
            <person name="Grimwood J."/>
            <person name="Gundlach H."/>
            <person name="Henrissat B."/>
            <person name="Napoli C."/>
            <person name="McDonald S.M."/>
            <person name="Parker M.S."/>
            <person name="Rombauts S."/>
            <person name="Salamov A."/>
            <person name="Von Dassow P."/>
            <person name="Badger J.H."/>
            <person name="Coutinho P.M."/>
            <person name="Demir E."/>
            <person name="Dubchak I."/>
            <person name="Gentemann C."/>
            <person name="Eikrem W."/>
            <person name="Gready J.E."/>
            <person name="John U."/>
            <person name="Lanier W."/>
            <person name="Lindquist E.A."/>
            <person name="Lucas S."/>
            <person name="Mayer K.F."/>
            <person name="Moreau H."/>
            <person name="Not F."/>
            <person name="Otillar R."/>
            <person name="Panaud O."/>
            <person name="Pangilinan J."/>
            <person name="Paulsen I."/>
            <person name="Piegu B."/>
            <person name="Poliakov A."/>
            <person name="Robbens S."/>
            <person name="Schmutz J."/>
            <person name="Toulza E."/>
            <person name="Wyss T."/>
            <person name="Zelensky A."/>
            <person name="Zhou K."/>
            <person name="Armbrust E.V."/>
            <person name="Bhattacharya D."/>
            <person name="Goodenough U.W."/>
            <person name="Van de Peer Y."/>
            <person name="Grigoriev I.V."/>
        </authorList>
    </citation>
    <scope>NUCLEOTIDE SEQUENCE [LARGE SCALE GENOMIC DNA]</scope>
    <source>
        <strain evidence="4">RCC299 / NOUM17</strain>
    </source>
</reference>
<feature type="compositionally biased region" description="Basic and acidic residues" evidence="1">
    <location>
        <begin position="191"/>
        <end position="202"/>
    </location>
</feature>
<dbReference type="InParanoid" id="C1E6Y1"/>
<accession>C1E6Y1</accession>
<feature type="compositionally biased region" description="Pro residues" evidence="1">
    <location>
        <begin position="1"/>
        <end position="11"/>
    </location>
</feature>
<feature type="region of interest" description="Disordered" evidence="1">
    <location>
        <begin position="115"/>
        <end position="214"/>
    </location>
</feature>
<dbReference type="KEGG" id="mis:MICPUN_50371"/>